<gene>
    <name evidence="1" type="ORF">AV530_008826</name>
</gene>
<comment type="caution">
    <text evidence="1">The sequence shown here is derived from an EMBL/GenBank/DDBJ whole genome shotgun (WGS) entry which is preliminary data.</text>
</comment>
<dbReference type="AlphaFoldDB" id="A0A1V4JTW0"/>
<proteinExistence type="predicted"/>
<evidence type="ECO:0000313" key="1">
    <source>
        <dbReference type="EMBL" id="OPJ75611.1"/>
    </source>
</evidence>
<reference evidence="1 2" key="1">
    <citation type="submission" date="2016-02" db="EMBL/GenBank/DDBJ databases">
        <title>Band-tailed pigeon sequencing and assembly.</title>
        <authorList>
            <person name="Soares A.E."/>
            <person name="Novak B.J."/>
            <person name="Rice E.S."/>
            <person name="O'Connell B."/>
            <person name="Chang D."/>
            <person name="Weber S."/>
            <person name="Shapiro B."/>
        </authorList>
    </citation>
    <scope>NUCLEOTIDE SEQUENCE [LARGE SCALE GENOMIC DNA]</scope>
    <source>
        <strain evidence="1">BTP2013</strain>
        <tissue evidence="1">Blood</tissue>
    </source>
</reference>
<accession>A0A1V4JTW0</accession>
<keyword evidence="2" id="KW-1185">Reference proteome</keyword>
<organism evidence="1 2">
    <name type="scientific">Patagioenas fasciata monilis</name>
    <dbReference type="NCBI Taxonomy" id="372326"/>
    <lineage>
        <taxon>Eukaryota</taxon>
        <taxon>Metazoa</taxon>
        <taxon>Chordata</taxon>
        <taxon>Craniata</taxon>
        <taxon>Vertebrata</taxon>
        <taxon>Euteleostomi</taxon>
        <taxon>Archelosauria</taxon>
        <taxon>Archosauria</taxon>
        <taxon>Dinosauria</taxon>
        <taxon>Saurischia</taxon>
        <taxon>Theropoda</taxon>
        <taxon>Coelurosauria</taxon>
        <taxon>Aves</taxon>
        <taxon>Neognathae</taxon>
        <taxon>Neoaves</taxon>
        <taxon>Columbimorphae</taxon>
        <taxon>Columbiformes</taxon>
        <taxon>Columbidae</taxon>
        <taxon>Patagioenas</taxon>
    </lineage>
</organism>
<dbReference type="Proteomes" id="UP000190648">
    <property type="component" value="Unassembled WGS sequence"/>
</dbReference>
<sequence>MKVLKELTNSSTLTLVHLSGVLRRHLNIQAKFCVSGRLVLQDGVVREEPSCNEEPRMLQVLQLFPLYTRSCIVNSDRVIADSSYLPANLL</sequence>
<dbReference type="EMBL" id="LSYS01006186">
    <property type="protein sequence ID" value="OPJ75611.1"/>
    <property type="molecule type" value="Genomic_DNA"/>
</dbReference>
<evidence type="ECO:0000313" key="2">
    <source>
        <dbReference type="Proteomes" id="UP000190648"/>
    </source>
</evidence>
<name>A0A1V4JTW0_PATFA</name>
<protein>
    <submittedName>
        <fullName evidence="1">Uncharacterized protein</fullName>
    </submittedName>
</protein>